<sequence>MKRGFIPAENEKHRSYEARQKRQRQLLIVFNVIDITIIRGTCNVTKISGLVANIVFVNIVGRGCGSGGRNHFVRHTARSLLIWKAVMMIAFAVLVAGKSAGGGDDDDGGGGGWLAVVWATIDGRPESRSYSLTLAALEFFAAFERRHRHNTIEKPVNSRKAIDAITIAMTTDVVKLDVSIRYDLPTESKIQNIYTVASEPDACIAIVSTTSHAAIDDSRFTKDSTIAISERQVAATLIPTTCELGSYVTCNGGGILLTLVVAITSFE</sequence>
<dbReference type="Proteomes" id="UP000092445">
    <property type="component" value="Unassembled WGS sequence"/>
</dbReference>
<accession>A0A1A9ZPT4</accession>
<protein>
    <submittedName>
        <fullName evidence="1">Uncharacterized protein</fullName>
    </submittedName>
</protein>
<dbReference type="AlphaFoldDB" id="A0A1A9ZPT4"/>
<evidence type="ECO:0000313" key="1">
    <source>
        <dbReference type="EnsemblMetazoa" id="GPAI021256-PA"/>
    </source>
</evidence>
<reference evidence="2" key="1">
    <citation type="submission" date="2014-03" db="EMBL/GenBank/DDBJ databases">
        <authorList>
            <person name="Aksoy S."/>
            <person name="Warren W."/>
            <person name="Wilson R.K."/>
        </authorList>
    </citation>
    <scope>NUCLEOTIDE SEQUENCE [LARGE SCALE GENOMIC DNA]</scope>
    <source>
        <strain evidence="2">IAEA</strain>
    </source>
</reference>
<organism evidence="1 2">
    <name type="scientific">Glossina pallidipes</name>
    <name type="common">Tsetse fly</name>
    <dbReference type="NCBI Taxonomy" id="7398"/>
    <lineage>
        <taxon>Eukaryota</taxon>
        <taxon>Metazoa</taxon>
        <taxon>Ecdysozoa</taxon>
        <taxon>Arthropoda</taxon>
        <taxon>Hexapoda</taxon>
        <taxon>Insecta</taxon>
        <taxon>Pterygota</taxon>
        <taxon>Neoptera</taxon>
        <taxon>Endopterygota</taxon>
        <taxon>Diptera</taxon>
        <taxon>Brachycera</taxon>
        <taxon>Muscomorpha</taxon>
        <taxon>Hippoboscoidea</taxon>
        <taxon>Glossinidae</taxon>
        <taxon>Glossina</taxon>
    </lineage>
</organism>
<evidence type="ECO:0000313" key="2">
    <source>
        <dbReference type="Proteomes" id="UP000092445"/>
    </source>
</evidence>
<reference evidence="1" key="2">
    <citation type="submission" date="2020-05" db="UniProtKB">
        <authorList>
            <consortium name="EnsemblMetazoa"/>
        </authorList>
    </citation>
    <scope>IDENTIFICATION</scope>
    <source>
        <strain evidence="1">IAEA</strain>
    </source>
</reference>
<proteinExistence type="predicted"/>
<dbReference type="VEuPathDB" id="VectorBase:GPAI021256"/>
<dbReference type="EnsemblMetazoa" id="GPAI021256-RA">
    <property type="protein sequence ID" value="GPAI021256-PA"/>
    <property type="gene ID" value="GPAI021256"/>
</dbReference>
<name>A0A1A9ZPT4_GLOPL</name>
<keyword evidence="2" id="KW-1185">Reference proteome</keyword>